<organism evidence="3 4">
    <name type="scientific">Congregibacter variabilis</name>
    <dbReference type="NCBI Taxonomy" id="3081200"/>
    <lineage>
        <taxon>Bacteria</taxon>
        <taxon>Pseudomonadati</taxon>
        <taxon>Pseudomonadota</taxon>
        <taxon>Gammaproteobacteria</taxon>
        <taxon>Cellvibrionales</taxon>
        <taxon>Halieaceae</taxon>
        <taxon>Congregibacter</taxon>
    </lineage>
</organism>
<dbReference type="Pfam" id="PF00149">
    <property type="entry name" value="Metallophos"/>
    <property type="match status" value="1"/>
</dbReference>
<gene>
    <name evidence="3" type="ORF">R0135_13780</name>
</gene>
<evidence type="ECO:0000259" key="2">
    <source>
        <dbReference type="Pfam" id="PF00149"/>
    </source>
</evidence>
<dbReference type="Proteomes" id="UP001626537">
    <property type="component" value="Chromosome"/>
</dbReference>
<dbReference type="Gene3D" id="3.60.21.10">
    <property type="match status" value="1"/>
</dbReference>
<dbReference type="PANTHER" id="PTHR43143:SF1">
    <property type="entry name" value="SERINE_THREONINE-PROTEIN PHOSPHATASE CPPED1"/>
    <property type="match status" value="1"/>
</dbReference>
<keyword evidence="4" id="KW-1185">Reference proteome</keyword>
<feature type="signal peptide" evidence="1">
    <location>
        <begin position="1"/>
        <end position="20"/>
    </location>
</feature>
<dbReference type="InterPro" id="IPR004843">
    <property type="entry name" value="Calcineurin-like_PHP"/>
</dbReference>
<protein>
    <submittedName>
        <fullName evidence="3">Metallophosphoesterase family protein</fullName>
    </submittedName>
</protein>
<dbReference type="PANTHER" id="PTHR43143">
    <property type="entry name" value="METALLOPHOSPHOESTERASE, CALCINEURIN SUPERFAMILY"/>
    <property type="match status" value="1"/>
</dbReference>
<evidence type="ECO:0000256" key="1">
    <source>
        <dbReference type="SAM" id="SignalP"/>
    </source>
</evidence>
<dbReference type="RefSeq" id="WP_407347505.1">
    <property type="nucleotide sequence ID" value="NZ_CP136864.1"/>
</dbReference>
<dbReference type="InterPro" id="IPR029052">
    <property type="entry name" value="Metallo-depent_PP-like"/>
</dbReference>
<keyword evidence="1" id="KW-0732">Signal</keyword>
<dbReference type="InterPro" id="IPR051918">
    <property type="entry name" value="STPP_CPPED1"/>
</dbReference>
<accession>A0ABZ0I005</accession>
<reference evidence="3 4" key="1">
    <citation type="submission" date="2023-10" db="EMBL/GenBank/DDBJ databases">
        <title>Two novel species belonging to the OM43/NOR5 clade.</title>
        <authorList>
            <person name="Park M."/>
        </authorList>
    </citation>
    <scope>NUCLEOTIDE SEQUENCE [LARGE SCALE GENOMIC DNA]</scope>
    <source>
        <strain evidence="3 4">IMCC43200</strain>
    </source>
</reference>
<name>A0ABZ0I005_9GAMM</name>
<feature type="chain" id="PRO_5046566779" evidence="1">
    <location>
        <begin position="21"/>
        <end position="350"/>
    </location>
</feature>
<feature type="domain" description="Calcineurin-like phosphoesterase" evidence="2">
    <location>
        <begin position="63"/>
        <end position="275"/>
    </location>
</feature>
<dbReference type="SUPFAM" id="SSF56300">
    <property type="entry name" value="Metallo-dependent phosphatases"/>
    <property type="match status" value="1"/>
</dbReference>
<dbReference type="CDD" id="cd00838">
    <property type="entry name" value="MPP_superfamily"/>
    <property type="match status" value="1"/>
</dbReference>
<sequence>MKQLAWALCLTPKVLLLATAAALLPACTSVIESGLEPQVLHEVQDGPRPWTDAAPNYDADAVRFAIFSDLTGGERAGVFELAVEQLNLLRPELVVNVGDLIEGSQERVEIDRQWASFNERAQESVAPVFYTGGNHDLLDQQLRTAWEERLGPRYYHLRYRDVLFLVFDTEDHSFERLGEIAKLRQQAIAVAKESGWGEFAKTEYANLPEDETGMISEAQSAYMQRAIANNSDVRWTFLLMHKAPWANNNMSTWLAVEDALGERPFTVFHGHRHTYQHTQRNGRDYIRLATTGGVFLPESGTSMDQLVWVTVDKSGAHIANLKMSGILDKTGKRPGNGEHLCLEPQDCPGE</sequence>
<evidence type="ECO:0000313" key="4">
    <source>
        <dbReference type="Proteomes" id="UP001626537"/>
    </source>
</evidence>
<dbReference type="EMBL" id="CP136864">
    <property type="protein sequence ID" value="WOJ92847.1"/>
    <property type="molecule type" value="Genomic_DNA"/>
</dbReference>
<proteinExistence type="predicted"/>
<evidence type="ECO:0000313" key="3">
    <source>
        <dbReference type="EMBL" id="WOJ92847.1"/>
    </source>
</evidence>